<dbReference type="Gene3D" id="1.10.1790.20">
    <property type="match status" value="1"/>
</dbReference>
<accession>A0A075WIT3</accession>
<evidence type="ECO:0000256" key="7">
    <source>
        <dbReference type="ARBA" id="ARBA00023163"/>
    </source>
</evidence>
<dbReference type="EC" id="2.7.7.6" evidence="8"/>
<keyword evidence="5 8" id="KW-0479">Metal-binding</keyword>
<organism evidence="11">
    <name type="scientific">Chlorella variabilis</name>
    <name type="common">Green alga</name>
    <dbReference type="NCBI Taxonomy" id="554065"/>
    <lineage>
        <taxon>Eukaryota</taxon>
        <taxon>Viridiplantae</taxon>
        <taxon>Chlorophyta</taxon>
        <taxon>core chlorophytes</taxon>
        <taxon>Trebouxiophyceae</taxon>
        <taxon>Chlorellales</taxon>
        <taxon>Chlorellaceae</taxon>
        <taxon>Chlorella clade</taxon>
        <taxon>Chlorella</taxon>
    </lineage>
</organism>
<comment type="catalytic activity">
    <reaction evidence="8">
        <text>RNA(n) + a ribonucleoside 5'-triphosphate = RNA(n+1) + diphosphate</text>
        <dbReference type="Rhea" id="RHEA:21248"/>
        <dbReference type="Rhea" id="RHEA-COMP:14527"/>
        <dbReference type="Rhea" id="RHEA-COMP:17342"/>
        <dbReference type="ChEBI" id="CHEBI:33019"/>
        <dbReference type="ChEBI" id="CHEBI:61557"/>
        <dbReference type="ChEBI" id="CHEBI:140395"/>
        <dbReference type="EC" id="2.7.7.6"/>
    </reaction>
</comment>
<feature type="binding site" evidence="8">
    <location>
        <position position="326"/>
    </location>
    <ligand>
        <name>Zn(2+)</name>
        <dbReference type="ChEBI" id="CHEBI:29105"/>
    </ligand>
</feature>
<feature type="binding site" evidence="8">
    <location>
        <position position="319"/>
    </location>
    <ligand>
        <name>Zn(2+)</name>
        <dbReference type="ChEBI" id="CHEBI:29105"/>
    </ligand>
</feature>
<dbReference type="InterPro" id="IPR045867">
    <property type="entry name" value="DNA-dir_RpoC_beta_prime"/>
</dbReference>
<sequence length="1491" mass="170156">MMNNKKFKAKATNRLQVQASFENSKNVQLFDSNSFCSTGPVPTIFFNTCFDKNHLKSVIAWFLDQYGEKTTVDLVETLKQVGFHQATRAGVSLGVDDLQIPPQKGPLLFQASGKMSHVAHALETGNLTSVEKSQRLIDTWNQTSETLRQTAVHNFRTTNPVNPVYMMAFSGARGNISQVRQLVAMRGLMADPQGAILEFPIQSNFREGLTVTEYLISCYGARKGLVDTALRTATSGYLTRRLVDAVQHVVIHVTNCQTKKGIIIKEKNLEQRLVGRVFLEDLVLDSKTVVKKDTLISARLAKQIAAKYLQIFVRSPLTCETEKSVCQLCYGVDLAQGKLVSLGEAVGIIAAQSIGEPGTQLTMRTFHTGGVGVFSDQAMKSFTAPFEGKIEFLGSLPGLFVRTPHGNIVYLLKHKSVDHKKILLRVTSSQPTQKSIVYEIKHGDVPSGSLLWVKQGEFVKTGQLLLQASRLQTSRQEMPESSHPVRAPLSGEVFFQFIKIQIIEEEKRFPLKSKKKKQDNRSGAQANQKEISPTFATLLELGSFWVFSSFIQKEAQISRSFLLKGDLLSRETPIQQYNFQVPYKGQLKKVNSYIVFAKNSLEFLFSKINYSSLFYFLLTTKDNQKVIAYTTNSTSTRLIWYPFFKNLHSSSFGYYLKFGFETDFFSAKNLELSEKSIQKYETFGSPQRNYFWTPHEVFSFKRHPCCSEMKFFSPYCFFMVGEDSTFSRKGIFQLHSNQGVIWSVKKKFQMNFLENPQKSNFSINSSFSFMEKQFLFPKTVLVQKTGFFGNGQTKDNINNQKLETGSSCFVEKALSLAQTKLQGKGYTKLIEKKQSWFYLPEKSIPKCISSQLTGILLEPGKKFENLSFEHSYVSANLLFKQNLLLLKSKAKSKADRSIFSYSLKDLIIFKKQFTNVLQNNFSFFSKLTPKSLSFNRVQSTNFCFYKKHQFNQIETAKIVWAEKRHFSKTFKFKEMMFELKVKRRLSHLLFLQKISQQILPDRKFFYETWLSEKKPSLDLSFKSPLFTKQIKTAFEKKQNQTSTFEFITPLNSEWVSMASFFKVELVFQTPKTFGKLEEFRHKVFLQNKQKLVTKSRFNNQLDANLLYELLVPGLRIMFYRRLMLKKVNSFCFQTFQDGWVLPNFSLTRAFIKSKKLGEFRRIQIKQKEVCLSIVRTQDLVNLVLSDKQSLIKNKIVICNQVGTRIRWSQELVPGFASSLSGQIIKITSTRITLRKGLPLLASIRGLLHITHNDLIQKNDLLITLRSRRLQTEDIVQGIPKIEQLFEARETQGGEIIKNNMHMLLNKFFSLARQIRPLSEAVELSLTYIQKFLVENILQAYSNQGVHIAEKHVEVVVRQMTARVRITHGGESGFLPGEFVQIRIIQKINRGLANRGRRQAAYEPVILGITKSVLQSESFLLAASFQQVSKVLVRSALSKKTDFLRGLHENLLVGQAIPAGTGLIHLTQPAPNLTEALESGNSLRSPNSDSFH</sequence>
<dbReference type="GO" id="GO:0008270">
    <property type="term" value="F:zinc ion binding"/>
    <property type="evidence" value="ECO:0007669"/>
    <property type="project" value="UniProtKB-UniRule"/>
</dbReference>
<dbReference type="InterPro" id="IPR038120">
    <property type="entry name" value="Rpb1_funnel_sf"/>
</dbReference>
<comment type="function">
    <text evidence="8">DNA-dependent RNA polymerase catalyzes the transcription of DNA into RNA using the four ribonucleoside triphosphates as substrates.</text>
</comment>
<comment type="cofactor">
    <cofactor evidence="8">
        <name>Zn(2+)</name>
        <dbReference type="ChEBI" id="CHEBI:29105"/>
    </cofactor>
    <text evidence="8">Binds 1 Zn(2+) ion per subunit.</text>
</comment>
<keyword evidence="11" id="KW-0150">Chloroplast</keyword>
<reference evidence="12" key="2">
    <citation type="journal article" date="2015" name="Mitochondrial DNA">
        <title>Complete sequence and characterization of mitochondrial and chloroplast genome of Chlorella variabilis NC64A.</title>
        <authorList>
            <person name="Orsini M."/>
            <person name="Costelli C."/>
            <person name="Malavasi V."/>
            <person name="Cusano R."/>
            <person name="Concas A."/>
            <person name="Angius A."/>
            <person name="Cao G."/>
        </authorList>
    </citation>
    <scope>NUCLEOTIDE SEQUENCE</scope>
    <source>
        <strain evidence="12">Crs4cvariabilis2014</strain>
    </source>
</reference>
<keyword evidence="3 8" id="KW-0808">Transferase</keyword>
<dbReference type="HAMAP" id="MF_01324">
    <property type="entry name" value="RNApol_bact_RpoC2"/>
    <property type="match status" value="1"/>
</dbReference>
<evidence type="ECO:0000259" key="9">
    <source>
        <dbReference type="Pfam" id="PF04998"/>
    </source>
</evidence>
<comment type="subcellular location">
    <subcellularLocation>
        <location evidence="8">Plastid</location>
        <location evidence="8">Chloroplast</location>
    </subcellularLocation>
</comment>
<geneLocation type="chloroplast" evidence="11"/>
<keyword evidence="2 11" id="KW-0934">Plastid</keyword>
<dbReference type="SUPFAM" id="SSF64484">
    <property type="entry name" value="beta and beta-prime subunits of DNA dependent RNA-polymerase"/>
    <property type="match status" value="1"/>
</dbReference>
<evidence type="ECO:0000256" key="8">
    <source>
        <dbReference type="HAMAP-Rule" id="MF_01324"/>
    </source>
</evidence>
<evidence type="ECO:0000256" key="1">
    <source>
        <dbReference type="ARBA" id="ARBA00022478"/>
    </source>
</evidence>
<dbReference type="InterPro" id="IPR007081">
    <property type="entry name" value="RNA_pol_Rpb1_5"/>
</dbReference>
<evidence type="ECO:0000256" key="3">
    <source>
        <dbReference type="ARBA" id="ARBA00022679"/>
    </source>
</evidence>
<dbReference type="GO" id="GO:0000428">
    <property type="term" value="C:DNA-directed RNA polymerase complex"/>
    <property type="evidence" value="ECO:0007669"/>
    <property type="project" value="UniProtKB-KW"/>
</dbReference>
<reference evidence="11" key="1">
    <citation type="submission" date="2014-04" db="EMBL/GenBank/DDBJ databases">
        <title>Chlorella variabilis NC64A complete chloroplast genome.</title>
        <authorList>
            <person name="Fan W."/>
            <person name="Mower J.P."/>
        </authorList>
    </citation>
    <scope>NUCLEOTIDE SEQUENCE</scope>
    <source>
        <strain evidence="11">NC64A</strain>
    </source>
</reference>
<dbReference type="CDD" id="cd02655">
    <property type="entry name" value="RNAP_beta'_C"/>
    <property type="match status" value="1"/>
</dbReference>
<proteinExistence type="inferred from homology"/>
<gene>
    <name evidence="8 11" type="primary">rpoC2</name>
    <name evidence="12" type="ORF">cvarcp_00105</name>
</gene>
<dbReference type="GO" id="GO:0009507">
    <property type="term" value="C:chloroplast"/>
    <property type="evidence" value="ECO:0007669"/>
    <property type="project" value="UniProtKB-SubCell"/>
</dbReference>
<dbReference type="EMBL" id="KJ718922">
    <property type="protein sequence ID" value="AIH00185.1"/>
    <property type="molecule type" value="Genomic_DNA"/>
</dbReference>
<dbReference type="GO" id="GO:0006351">
    <property type="term" value="P:DNA-templated transcription"/>
    <property type="evidence" value="ECO:0007669"/>
    <property type="project" value="UniProtKB-UniRule"/>
</dbReference>
<dbReference type="NCBIfam" id="TIGR02388">
    <property type="entry name" value="rpoC2_cyan"/>
    <property type="match status" value="1"/>
</dbReference>
<dbReference type="Pfam" id="PF04998">
    <property type="entry name" value="RNA_pol_Rpb1_5"/>
    <property type="match status" value="1"/>
</dbReference>
<name>A0A075WIT3_CHLVA</name>
<dbReference type="PANTHER" id="PTHR19376">
    <property type="entry name" value="DNA-DIRECTED RNA POLYMERASE"/>
    <property type="match status" value="1"/>
</dbReference>
<dbReference type="GO" id="GO:0003899">
    <property type="term" value="F:DNA-directed RNA polymerase activity"/>
    <property type="evidence" value="ECO:0007669"/>
    <property type="project" value="UniProtKB-UniRule"/>
</dbReference>
<evidence type="ECO:0000256" key="2">
    <source>
        <dbReference type="ARBA" id="ARBA00022640"/>
    </source>
</evidence>
<keyword evidence="6 8" id="KW-0862">Zinc</keyword>
<dbReference type="GO" id="GO:0003677">
    <property type="term" value="F:DNA binding"/>
    <property type="evidence" value="ECO:0007669"/>
    <property type="project" value="UniProtKB-UniRule"/>
</dbReference>
<dbReference type="Gene3D" id="1.10.274.100">
    <property type="entry name" value="RNA polymerase Rpb1, domain 3"/>
    <property type="match status" value="1"/>
</dbReference>
<evidence type="ECO:0000313" key="12">
    <source>
        <dbReference type="EMBL" id="AJP09515.1"/>
    </source>
</evidence>
<dbReference type="InterPro" id="IPR042102">
    <property type="entry name" value="RNA_pol_Rpb1_3_sf"/>
</dbReference>
<keyword evidence="7 8" id="KW-0804">Transcription</keyword>
<evidence type="ECO:0000256" key="5">
    <source>
        <dbReference type="ARBA" id="ARBA00022723"/>
    </source>
</evidence>
<feature type="binding site" evidence="8">
    <location>
        <position position="329"/>
    </location>
    <ligand>
        <name>Zn(2+)</name>
        <dbReference type="ChEBI" id="CHEBI:29105"/>
    </ligand>
</feature>
<feature type="binding site" evidence="8">
    <location>
        <position position="256"/>
    </location>
    <ligand>
        <name>Zn(2+)</name>
        <dbReference type="ChEBI" id="CHEBI:29105"/>
    </ligand>
</feature>
<dbReference type="Pfam" id="PF05000">
    <property type="entry name" value="RNA_pol_Rpb1_4"/>
    <property type="match status" value="1"/>
</dbReference>
<keyword evidence="4 8" id="KW-0548">Nucleotidyltransferase</keyword>
<evidence type="ECO:0000313" key="11">
    <source>
        <dbReference type="EMBL" id="AIH00185.1"/>
    </source>
</evidence>
<feature type="domain" description="RNA polymerase Rpb1" evidence="9">
    <location>
        <begin position="208"/>
        <end position="1373"/>
    </location>
</feature>
<evidence type="ECO:0000256" key="4">
    <source>
        <dbReference type="ARBA" id="ARBA00022695"/>
    </source>
</evidence>
<dbReference type="Gene3D" id="1.10.150.390">
    <property type="match status" value="1"/>
</dbReference>
<feature type="domain" description="RNA polymerase Rpb1" evidence="10">
    <location>
        <begin position="128"/>
        <end position="204"/>
    </location>
</feature>
<dbReference type="Gene3D" id="1.10.132.30">
    <property type="match status" value="1"/>
</dbReference>
<protein>
    <recommendedName>
        <fullName evidence="8">DNA-directed RNA polymerase subunit beta''</fullName>
        <ecNumber evidence="8">2.7.7.6</ecNumber>
    </recommendedName>
    <alternativeName>
        <fullName evidence="8">PEP</fullName>
    </alternativeName>
    <alternativeName>
        <fullName evidence="8">Plastid-encoded RNA polymerase subunit beta''</fullName>
        <shortName evidence="8">RNA polymerase subunit beta''</shortName>
    </alternativeName>
</protein>
<comment type="subunit">
    <text evidence="8">In plastids the minimal PEP RNA polymerase catalytic core is composed of four subunits: alpha, beta, beta', and beta''. When a (nuclear-encoded) sigma factor is associated with the core the holoenzyme is formed, which can initiate transcription.</text>
</comment>
<evidence type="ECO:0000256" key="6">
    <source>
        <dbReference type="ARBA" id="ARBA00022833"/>
    </source>
</evidence>
<keyword evidence="1 8" id="KW-0240">DNA-directed RNA polymerase</keyword>
<comment type="similarity">
    <text evidence="8">Belongs to the RNA polymerase beta' chain family. RpoC2 subfamily.</text>
</comment>
<dbReference type="EMBL" id="KP271969">
    <property type="protein sequence ID" value="AJP09515.1"/>
    <property type="molecule type" value="Genomic_DNA"/>
</dbReference>
<dbReference type="PANTHER" id="PTHR19376:SF68">
    <property type="entry name" value="DNA-DIRECTED RNA POLYMERASE SUBUNIT BETA"/>
    <property type="match status" value="1"/>
</dbReference>
<dbReference type="InterPro" id="IPR007083">
    <property type="entry name" value="RNA_pol_Rpb1_4"/>
</dbReference>
<dbReference type="InterPro" id="IPR012756">
    <property type="entry name" value="DNA-dir_RpoC2_beta_pp"/>
</dbReference>
<evidence type="ECO:0000259" key="10">
    <source>
        <dbReference type="Pfam" id="PF05000"/>
    </source>
</evidence>